<comment type="similarity">
    <text evidence="3">Belongs to the RecD family.</text>
</comment>
<dbReference type="GO" id="GO:0003677">
    <property type="term" value="F:DNA binding"/>
    <property type="evidence" value="ECO:0007669"/>
    <property type="project" value="UniProtKB-UniRule"/>
</dbReference>
<dbReference type="Gene3D" id="3.40.50.300">
    <property type="entry name" value="P-loop containing nucleotide triphosphate hydrolases"/>
    <property type="match status" value="3"/>
</dbReference>
<dbReference type="OrthoDB" id="9803432at2"/>
<comment type="subunit">
    <text evidence="3">Heterotrimer of RecB, RecC and RecD. All subunits contribute to DNA-binding.</text>
</comment>
<feature type="domain" description="AAA+ ATPase" evidence="4">
    <location>
        <begin position="139"/>
        <end position="351"/>
    </location>
</feature>
<evidence type="ECO:0000256" key="3">
    <source>
        <dbReference type="HAMAP-Rule" id="MF_01487"/>
    </source>
</evidence>
<proteinExistence type="inferred from homology"/>
<dbReference type="PANTHER" id="PTHR43788">
    <property type="entry name" value="DNA2/NAM7 HELICASE FAMILY MEMBER"/>
    <property type="match status" value="1"/>
</dbReference>
<dbReference type="NCBIfam" id="TIGR01447">
    <property type="entry name" value="recD"/>
    <property type="match status" value="1"/>
</dbReference>
<evidence type="ECO:0000256" key="1">
    <source>
        <dbReference type="ARBA" id="ARBA00022741"/>
    </source>
</evidence>
<comment type="miscellaneous">
    <text evidence="3">In the RecBCD complex, RecB has a slow 3'-5' helicase, an exonuclease activity and loads RecA onto ssDNA, RecD has a fast 5'-3' helicase activity, while RecC stimulates the ATPase and processivity of the RecB helicase and contributes to recognition of the Chi site.</text>
</comment>
<feature type="binding site" evidence="3">
    <location>
        <begin position="147"/>
        <end position="154"/>
    </location>
    <ligand>
        <name>ATP</name>
        <dbReference type="ChEBI" id="CHEBI:30616"/>
    </ligand>
</feature>
<keyword evidence="3 5" id="KW-0378">Hydrolase</keyword>
<dbReference type="InterPro" id="IPR027785">
    <property type="entry name" value="UvrD-like_helicase_C"/>
</dbReference>
<dbReference type="InterPro" id="IPR006344">
    <property type="entry name" value="RecD"/>
</dbReference>
<dbReference type="GO" id="GO:0008854">
    <property type="term" value="F:exodeoxyribonuclease V activity"/>
    <property type="evidence" value="ECO:0007669"/>
    <property type="project" value="InterPro"/>
</dbReference>
<dbReference type="CDD" id="cd18809">
    <property type="entry name" value="SF1_C_RecD"/>
    <property type="match status" value="1"/>
</dbReference>
<dbReference type="InterPro" id="IPR003593">
    <property type="entry name" value="AAA+_ATPase"/>
</dbReference>
<keyword evidence="3" id="KW-0269">Exonuclease</keyword>
<comment type="caution">
    <text evidence="5">The sequence shown here is derived from an EMBL/GenBank/DDBJ whole genome shotgun (WGS) entry which is preliminary data.</text>
</comment>
<name>A0A4T0UMT4_9NEIS</name>
<keyword evidence="2 3" id="KW-0067">ATP-binding</keyword>
<dbReference type="GO" id="GO:0017116">
    <property type="term" value="F:single-stranded DNA helicase activity"/>
    <property type="evidence" value="ECO:0007669"/>
    <property type="project" value="TreeGrafter"/>
</dbReference>
<evidence type="ECO:0000313" key="6">
    <source>
        <dbReference type="Proteomes" id="UP000308891"/>
    </source>
</evidence>
<evidence type="ECO:0000256" key="2">
    <source>
        <dbReference type="ARBA" id="ARBA00022840"/>
    </source>
</evidence>
<dbReference type="InterPro" id="IPR050534">
    <property type="entry name" value="Coronavir_polyprotein_1ab"/>
</dbReference>
<dbReference type="Proteomes" id="UP000308891">
    <property type="component" value="Unassembled WGS sequence"/>
</dbReference>
<dbReference type="Pfam" id="PF13245">
    <property type="entry name" value="AAA_19"/>
    <property type="match status" value="1"/>
</dbReference>
<gene>
    <name evidence="3 5" type="primary">recD</name>
    <name evidence="5" type="ORF">E5K04_13685</name>
</gene>
<keyword evidence="6" id="KW-1185">Reference proteome</keyword>
<keyword evidence="3" id="KW-0234">DNA repair</keyword>
<dbReference type="InterPro" id="IPR027417">
    <property type="entry name" value="P-loop_NTPase"/>
</dbReference>
<sequence>MSATEAQPDALPEVLGALFARLDPKLDARAAATVHALIGATRAGHVCLPVRDGASLRALAQSPLTGRAGDYTPLILDGDRLYFARQWWQEVELARRLAALAGTREEVDPDAVRGALDTLFGPAPEALDRQRLAAALAARTHLTVISGGPGTGKTTTVVRLLALLCLLSPRPLVMAMAAPTGKAAARLAESMRASRASLQLPAAVAERLPESAQTLHRLLGVLPGRDAPRHHPGNPLPLDVLIVDEASMVDLSLMHDTVAALPAHARLILLGDRDQLSSVDAGAVLGDVAALEAWRADTLDWLVRCGLPAPAGASDAQPLSDCVVFLTHSHRFGEHSGIGRLARAVNAGDADAACRLLDDSQFSDIGMAVSLAAAEHYRERASYFERVVSGAPPAEVFAEFLRFMLLCADRGTVERLNRDVETQLASGGLRDAASDWYPGRAVMVRENDYGVRLFNGDIGIALAHEGALRVYFPDADGGFRAISPARLPGHETAFAMTVHKSQGSEFDTVWLVMPGQPTPLFSRQLLYTAITRARRQCRLVGPRETLRAACGQLAGRESGLGDRLWFDSSQ</sequence>
<keyword evidence="3" id="KW-0413">Isomerase</keyword>
<protein>
    <recommendedName>
        <fullName evidence="3">RecBCD enzyme subunit RecD</fullName>
        <ecNumber evidence="3">5.6.2.3</ecNumber>
    </recommendedName>
    <alternativeName>
        <fullName evidence="3">DNA 5'-3' helicase subunit RecD</fullName>
    </alternativeName>
    <alternativeName>
        <fullName evidence="3">Exonuclease V subunit RecD</fullName>
        <shortName evidence="3">ExoV subunit RecD</shortName>
    </alternativeName>
    <alternativeName>
        <fullName evidence="3">Helicase/nuclease RecBCD subunit RecD</fullName>
    </alternativeName>
</protein>
<dbReference type="HAMAP" id="MF_01487">
    <property type="entry name" value="RecD"/>
    <property type="match status" value="1"/>
</dbReference>
<accession>A0A4T0UMT4</accession>
<dbReference type="Pfam" id="PF13538">
    <property type="entry name" value="UvrD_C_2"/>
    <property type="match status" value="1"/>
</dbReference>
<keyword evidence="1 3" id="KW-0547">Nucleotide-binding</keyword>
<dbReference type="GO" id="GO:0009338">
    <property type="term" value="C:exodeoxyribonuclease V complex"/>
    <property type="evidence" value="ECO:0007669"/>
    <property type="project" value="InterPro"/>
</dbReference>
<dbReference type="GO" id="GO:0043139">
    <property type="term" value="F:5'-3' DNA helicase activity"/>
    <property type="evidence" value="ECO:0007669"/>
    <property type="project" value="UniProtKB-UniRule"/>
</dbReference>
<evidence type="ECO:0000259" key="4">
    <source>
        <dbReference type="SMART" id="SM00382"/>
    </source>
</evidence>
<dbReference type="EC" id="5.6.2.3" evidence="3"/>
<comment type="catalytic activity">
    <reaction evidence="3">
        <text>ATP + H2O = ADP + phosphate + H(+)</text>
        <dbReference type="Rhea" id="RHEA:13065"/>
        <dbReference type="ChEBI" id="CHEBI:15377"/>
        <dbReference type="ChEBI" id="CHEBI:15378"/>
        <dbReference type="ChEBI" id="CHEBI:30616"/>
        <dbReference type="ChEBI" id="CHEBI:43474"/>
        <dbReference type="ChEBI" id="CHEBI:456216"/>
        <dbReference type="EC" id="5.6.2.3"/>
    </reaction>
</comment>
<dbReference type="PANTHER" id="PTHR43788:SF6">
    <property type="entry name" value="DNA HELICASE B"/>
    <property type="match status" value="1"/>
</dbReference>
<dbReference type="SMART" id="SM00382">
    <property type="entry name" value="AAA"/>
    <property type="match status" value="1"/>
</dbReference>
<dbReference type="CDD" id="cd17933">
    <property type="entry name" value="DEXSc_RecD-like"/>
    <property type="match status" value="1"/>
</dbReference>
<dbReference type="EMBL" id="STGJ01000017">
    <property type="protein sequence ID" value="TIC79585.1"/>
    <property type="molecule type" value="Genomic_DNA"/>
</dbReference>
<organism evidence="5 6">
    <name type="scientific">Crenobacter intestini</name>
    <dbReference type="NCBI Taxonomy" id="2563443"/>
    <lineage>
        <taxon>Bacteria</taxon>
        <taxon>Pseudomonadati</taxon>
        <taxon>Pseudomonadota</taxon>
        <taxon>Betaproteobacteria</taxon>
        <taxon>Neisseriales</taxon>
        <taxon>Neisseriaceae</taxon>
        <taxon>Crenobacter</taxon>
    </lineage>
</organism>
<dbReference type="RefSeq" id="WP_136555072.1">
    <property type="nucleotide sequence ID" value="NZ_STGJ01000017.1"/>
</dbReference>
<evidence type="ECO:0000313" key="5">
    <source>
        <dbReference type="EMBL" id="TIC79585.1"/>
    </source>
</evidence>
<dbReference type="GO" id="GO:0005524">
    <property type="term" value="F:ATP binding"/>
    <property type="evidence" value="ECO:0007669"/>
    <property type="project" value="UniProtKB-UniRule"/>
</dbReference>
<reference evidence="5 6" key="1">
    <citation type="submission" date="2019-04" db="EMBL/GenBank/DDBJ databases">
        <title>Crenobacter sp. nov.</title>
        <authorList>
            <person name="Shi S."/>
        </authorList>
    </citation>
    <scope>NUCLEOTIDE SEQUENCE [LARGE SCALE GENOMIC DNA]</scope>
    <source>
        <strain evidence="5 6">GY 70310</strain>
    </source>
</reference>
<dbReference type="GO" id="GO:0000724">
    <property type="term" value="P:double-strand break repair via homologous recombination"/>
    <property type="evidence" value="ECO:0007669"/>
    <property type="project" value="UniProtKB-UniRule"/>
</dbReference>
<keyword evidence="3" id="KW-0347">Helicase</keyword>
<dbReference type="AlphaFoldDB" id="A0A4T0UMT4"/>
<comment type="function">
    <text evidence="3">A helicase/nuclease that prepares dsDNA breaks (DSB) for recombinational DNA repair. Binds to DSBs and unwinds DNA via a highly rapid and processive ATP-dependent bidirectional helicase activity. Unwinds dsDNA until it encounters a Chi (crossover hotspot instigator) sequence from the 3' direction. Cuts ssDNA a few nucleotides 3' to the Chi site. The properties and activities of the enzyme are changed at Chi. The Chi-altered holoenzyme produces a long 3'-ssDNA overhang and facilitates RecA-binding to the ssDNA for homologous DNA recombination and repair. Holoenzyme degrades any linearized DNA that is unable to undergo homologous recombination. In the holoenzyme this subunit has ssDNA-dependent ATPase and 5'-3' helicase activity. When added to pre-assembled RecBC greatly stimulates nuclease activity and augments holoenzyme processivity. Negatively regulates the RecA-loading ability of RecBCD.</text>
</comment>
<keyword evidence="3" id="KW-0540">Nuclease</keyword>
<keyword evidence="3" id="KW-0227">DNA damage</keyword>
<dbReference type="SUPFAM" id="SSF52540">
    <property type="entry name" value="P-loop containing nucleoside triphosphate hydrolases"/>
    <property type="match status" value="2"/>
</dbReference>
<keyword evidence="3" id="KW-0238">DNA-binding</keyword>
<dbReference type="GO" id="GO:0016887">
    <property type="term" value="F:ATP hydrolysis activity"/>
    <property type="evidence" value="ECO:0007669"/>
    <property type="project" value="RHEA"/>
</dbReference>